<gene>
    <name evidence="1" type="ORF">POCTA_138.1.T0290272</name>
</gene>
<comment type="caution">
    <text evidence="1">The sequence shown here is derived from an EMBL/GenBank/DDBJ whole genome shotgun (WGS) entry which is preliminary data.</text>
</comment>
<proteinExistence type="predicted"/>
<dbReference type="Proteomes" id="UP000683925">
    <property type="component" value="Unassembled WGS sequence"/>
</dbReference>
<evidence type="ECO:0000313" key="2">
    <source>
        <dbReference type="Proteomes" id="UP000683925"/>
    </source>
</evidence>
<name>A0A8S1TUF0_PAROT</name>
<evidence type="ECO:0000313" key="1">
    <source>
        <dbReference type="EMBL" id="CAD8154629.1"/>
    </source>
</evidence>
<protein>
    <submittedName>
        <fullName evidence="1">Uncharacterized protein</fullName>
    </submittedName>
</protein>
<dbReference type="EMBL" id="CAJJDP010000029">
    <property type="protein sequence ID" value="CAD8154629.1"/>
    <property type="molecule type" value="Genomic_DNA"/>
</dbReference>
<accession>A0A8S1TUF0</accession>
<sequence>MKQILNLQLSIYNSNQQKCYYDNYYQFIIMSTLADRKNKQIQSRKNVRLNLSLIIPYDIFEFLRKVQKDWIFEITIFFLLNNNQNDNILQEKQALLIVQ</sequence>
<keyword evidence="2" id="KW-1185">Reference proteome</keyword>
<reference evidence="1" key="1">
    <citation type="submission" date="2021-01" db="EMBL/GenBank/DDBJ databases">
        <authorList>
            <consortium name="Genoscope - CEA"/>
            <person name="William W."/>
        </authorList>
    </citation>
    <scope>NUCLEOTIDE SEQUENCE</scope>
</reference>
<dbReference type="AlphaFoldDB" id="A0A8S1TUF0"/>
<organism evidence="1 2">
    <name type="scientific">Paramecium octaurelia</name>
    <dbReference type="NCBI Taxonomy" id="43137"/>
    <lineage>
        <taxon>Eukaryota</taxon>
        <taxon>Sar</taxon>
        <taxon>Alveolata</taxon>
        <taxon>Ciliophora</taxon>
        <taxon>Intramacronucleata</taxon>
        <taxon>Oligohymenophorea</taxon>
        <taxon>Peniculida</taxon>
        <taxon>Parameciidae</taxon>
        <taxon>Paramecium</taxon>
    </lineage>
</organism>